<dbReference type="RefSeq" id="WP_322876771.1">
    <property type="nucleotide sequence ID" value="NZ_JAVMIP010000001.1"/>
</dbReference>
<keyword evidence="4 5" id="KW-0472">Membrane</keyword>
<feature type="domain" description="RDD" evidence="6">
    <location>
        <begin position="333"/>
        <end position="474"/>
    </location>
</feature>
<sequence length="583" mass="64884">MMRPQSRPARSLASGTIITIALQIYRQAGNRYFLISLIAHAWFFLIGLGLVVGGLIFGVVGAVFIAGNQGNFGIVLGLLILLLGLGLPLFGFGLARFTASGGLLSRLIFNALQDSTEDEAEVRRFIYPRLWSYLWTVLGTGLILLFIYLAWAAFGYLLYLGFWPLINSLDWGNMSEAWRTALILIILLLLLGVILAAMVTVSYVAARLSLVDAVLAIEPELTAMEAIQRSWRLTQGQAWHTLTVFFIASILVIPANLAASLINAVMVIPVAGFFAAVLLLPVWQGIKAVMYYDLRVRNEGLSFRLQATIPSPMRFMRRVILQTPESIELDFALAGIGSRALAWVVDQVILYVGLLILAIIVGYLYFYGIYPFLLEQFPNGDQSYNLWALGIYLLINYFIYNGYYIYFESAWQGQTPGKRLAEIRVVQDNGKPIGVREAALRSFLQAIDIPFFGIGVFLVALTPSEKRLGDMVAGTLVIQDEQATRNAPTGQTISLVARELAPLIQNLPGLGGLQPDHYLLVRNFLLNRQQLKPAGRFETSQRLHHSLQELLFVQEDIPSELAQASAEEFIEAVYLAYRQQQHS</sequence>
<evidence type="ECO:0000256" key="4">
    <source>
        <dbReference type="ARBA" id="ARBA00023136"/>
    </source>
</evidence>
<proteinExistence type="predicted"/>
<dbReference type="GO" id="GO:0016020">
    <property type="term" value="C:membrane"/>
    <property type="evidence" value="ECO:0007669"/>
    <property type="project" value="UniProtKB-SubCell"/>
</dbReference>
<dbReference type="EMBL" id="JAVMIP010000001">
    <property type="protein sequence ID" value="MDS3859443.1"/>
    <property type="molecule type" value="Genomic_DNA"/>
</dbReference>
<feature type="transmembrane region" description="Helical" evidence="5">
    <location>
        <begin position="181"/>
        <end position="205"/>
    </location>
</feature>
<protein>
    <submittedName>
        <fullName evidence="7">RDD family protein</fullName>
    </submittedName>
</protein>
<dbReference type="InterPro" id="IPR010432">
    <property type="entry name" value="RDD"/>
</dbReference>
<accession>A0AAE4FNP2</accession>
<comment type="subcellular location">
    <subcellularLocation>
        <location evidence="1">Membrane</location>
        <topology evidence="1">Multi-pass membrane protein</topology>
    </subcellularLocation>
</comment>
<gene>
    <name evidence="7" type="ORF">RIF25_01350</name>
</gene>
<feature type="transmembrane region" description="Helical" evidence="5">
    <location>
        <begin position="386"/>
        <end position="406"/>
    </location>
</feature>
<dbReference type="Proteomes" id="UP001268256">
    <property type="component" value="Unassembled WGS sequence"/>
</dbReference>
<evidence type="ECO:0000313" key="7">
    <source>
        <dbReference type="EMBL" id="MDS3859443.1"/>
    </source>
</evidence>
<keyword evidence="2 5" id="KW-0812">Transmembrane</keyword>
<feature type="transmembrane region" description="Helical" evidence="5">
    <location>
        <begin position="264"/>
        <end position="286"/>
    </location>
</feature>
<evidence type="ECO:0000256" key="2">
    <source>
        <dbReference type="ARBA" id="ARBA00022692"/>
    </source>
</evidence>
<dbReference type="AlphaFoldDB" id="A0AAE4FNP2"/>
<feature type="transmembrane region" description="Helical" evidence="5">
    <location>
        <begin position="238"/>
        <end position="257"/>
    </location>
</feature>
<keyword evidence="8" id="KW-1185">Reference proteome</keyword>
<keyword evidence="3 5" id="KW-1133">Transmembrane helix</keyword>
<evidence type="ECO:0000259" key="6">
    <source>
        <dbReference type="Pfam" id="PF06271"/>
    </source>
</evidence>
<dbReference type="PANTHER" id="PTHR38480">
    <property type="entry name" value="SLR0254 PROTEIN"/>
    <property type="match status" value="1"/>
</dbReference>
<feature type="transmembrane region" description="Helical" evidence="5">
    <location>
        <begin position="72"/>
        <end position="95"/>
    </location>
</feature>
<evidence type="ECO:0000256" key="3">
    <source>
        <dbReference type="ARBA" id="ARBA00022989"/>
    </source>
</evidence>
<evidence type="ECO:0000313" key="8">
    <source>
        <dbReference type="Proteomes" id="UP001268256"/>
    </source>
</evidence>
<reference evidence="8" key="1">
    <citation type="submission" date="2023-07" db="EMBL/GenBank/DDBJ databases">
        <authorList>
            <person name="Luz R."/>
            <person name="Cordeiro R."/>
            <person name="Fonseca A."/>
            <person name="Goncalves V."/>
        </authorList>
    </citation>
    <scope>NUCLEOTIDE SEQUENCE [LARGE SCALE GENOMIC DNA]</scope>
    <source>
        <strain evidence="8">BACA0444</strain>
    </source>
</reference>
<evidence type="ECO:0000256" key="5">
    <source>
        <dbReference type="SAM" id="Phobius"/>
    </source>
</evidence>
<evidence type="ECO:0000256" key="1">
    <source>
        <dbReference type="ARBA" id="ARBA00004141"/>
    </source>
</evidence>
<dbReference type="PANTHER" id="PTHR38480:SF1">
    <property type="entry name" value="SLR0254 PROTEIN"/>
    <property type="match status" value="1"/>
</dbReference>
<name>A0AAE4FNP2_9CYAN</name>
<feature type="transmembrane region" description="Helical" evidence="5">
    <location>
        <begin position="348"/>
        <end position="374"/>
    </location>
</feature>
<organism evidence="7 8">
    <name type="scientific">Pseudocalidococcus azoricus BACA0444</name>
    <dbReference type="NCBI Taxonomy" id="2918990"/>
    <lineage>
        <taxon>Bacteria</taxon>
        <taxon>Bacillati</taxon>
        <taxon>Cyanobacteriota</taxon>
        <taxon>Cyanophyceae</taxon>
        <taxon>Acaryochloridales</taxon>
        <taxon>Thermosynechococcaceae</taxon>
        <taxon>Pseudocalidococcus</taxon>
        <taxon>Pseudocalidococcus azoricus</taxon>
    </lineage>
</organism>
<dbReference type="Pfam" id="PF06271">
    <property type="entry name" value="RDD"/>
    <property type="match status" value="1"/>
</dbReference>
<feature type="transmembrane region" description="Helical" evidence="5">
    <location>
        <begin position="442"/>
        <end position="461"/>
    </location>
</feature>
<feature type="transmembrane region" description="Helical" evidence="5">
    <location>
        <begin position="42"/>
        <end position="65"/>
    </location>
</feature>
<feature type="transmembrane region" description="Helical" evidence="5">
    <location>
        <begin position="133"/>
        <end position="160"/>
    </location>
</feature>
<comment type="caution">
    <text evidence="7">The sequence shown here is derived from an EMBL/GenBank/DDBJ whole genome shotgun (WGS) entry which is preliminary data.</text>
</comment>